<dbReference type="SMART" id="SM00028">
    <property type="entry name" value="TPR"/>
    <property type="match status" value="6"/>
</dbReference>
<dbReference type="InterPro" id="IPR036388">
    <property type="entry name" value="WH-like_DNA-bd_sf"/>
</dbReference>
<dbReference type="InterPro" id="IPR042197">
    <property type="entry name" value="Apaf_helical"/>
</dbReference>
<evidence type="ECO:0000256" key="5">
    <source>
        <dbReference type="ARBA" id="ARBA00023163"/>
    </source>
</evidence>
<dbReference type="Pfam" id="PF13181">
    <property type="entry name" value="TPR_8"/>
    <property type="match status" value="1"/>
</dbReference>
<feature type="DNA-binding region" description="OmpR/PhoB-type" evidence="6">
    <location>
        <begin position="1"/>
        <end position="101"/>
    </location>
</feature>
<proteinExistence type="inferred from homology"/>
<evidence type="ECO:0000256" key="7">
    <source>
        <dbReference type="SAM" id="MobiDB-lite"/>
    </source>
</evidence>
<dbReference type="RefSeq" id="WP_336538543.1">
    <property type="nucleotide sequence ID" value="NZ_JBBAYL010000001.1"/>
</dbReference>
<dbReference type="PRINTS" id="PR00364">
    <property type="entry name" value="DISEASERSIST"/>
</dbReference>
<reference evidence="9 10" key="1">
    <citation type="submission" date="2024-03" db="EMBL/GenBank/DDBJ databases">
        <title>First Report of Pectobacterium brasiliscabiei causing potato scab in china.</title>
        <authorList>
            <person name="Handique U."/>
        </authorList>
    </citation>
    <scope>NUCLEOTIDE SEQUENCE [LARGE SCALE GENOMIC DNA]</scope>
    <source>
        <strain evidence="9 10">ZRIMU1503</strain>
    </source>
</reference>
<evidence type="ECO:0000256" key="1">
    <source>
        <dbReference type="ARBA" id="ARBA00005820"/>
    </source>
</evidence>
<dbReference type="InterPro" id="IPR011990">
    <property type="entry name" value="TPR-like_helical_dom_sf"/>
</dbReference>
<accession>A0ABU8GMK8</accession>
<evidence type="ECO:0000256" key="2">
    <source>
        <dbReference type="ARBA" id="ARBA00023012"/>
    </source>
</evidence>
<dbReference type="EMBL" id="JBBAYM010000029">
    <property type="protein sequence ID" value="MEI5614442.1"/>
    <property type="molecule type" value="Genomic_DNA"/>
</dbReference>
<dbReference type="SUPFAM" id="SSF48452">
    <property type="entry name" value="TPR-like"/>
    <property type="match status" value="3"/>
</dbReference>
<keyword evidence="5" id="KW-0804">Transcription</keyword>
<evidence type="ECO:0000256" key="4">
    <source>
        <dbReference type="ARBA" id="ARBA00023125"/>
    </source>
</evidence>
<dbReference type="Pfam" id="PF00486">
    <property type="entry name" value="Trans_reg_C"/>
    <property type="match status" value="1"/>
</dbReference>
<dbReference type="SMART" id="SM00862">
    <property type="entry name" value="Trans_reg_C"/>
    <property type="match status" value="1"/>
</dbReference>
<protein>
    <submittedName>
        <fullName evidence="9">BTAD domain-containing putative transcriptional regulator</fullName>
    </submittedName>
</protein>
<dbReference type="Proteomes" id="UP001365781">
    <property type="component" value="Unassembled WGS sequence"/>
</dbReference>
<dbReference type="InterPro" id="IPR051677">
    <property type="entry name" value="AfsR-DnrI-RedD_regulator"/>
</dbReference>
<comment type="similarity">
    <text evidence="1">Belongs to the AfsR/DnrI/RedD regulatory family.</text>
</comment>
<dbReference type="Pfam" id="PF13424">
    <property type="entry name" value="TPR_12"/>
    <property type="match status" value="1"/>
</dbReference>
<evidence type="ECO:0000256" key="6">
    <source>
        <dbReference type="PROSITE-ProRule" id="PRU01091"/>
    </source>
</evidence>
<dbReference type="SMART" id="SM01043">
    <property type="entry name" value="BTAD"/>
    <property type="match status" value="1"/>
</dbReference>
<feature type="domain" description="OmpR/PhoB-type" evidence="8">
    <location>
        <begin position="1"/>
        <end position="101"/>
    </location>
</feature>
<name>A0ABU8GMK8_9ACTN</name>
<dbReference type="SUPFAM" id="SSF52540">
    <property type="entry name" value="P-loop containing nucleoside triphosphate hydrolases"/>
    <property type="match status" value="1"/>
</dbReference>
<evidence type="ECO:0000259" key="8">
    <source>
        <dbReference type="PROSITE" id="PS51755"/>
    </source>
</evidence>
<sequence>MGALVDVDILILGTVELCAEDRRDGLGSPKERLALAALAVDAGRQVSPDTLIDRLWDGEPPAKARASLHSYVARIRRRMRDEGLGHRLIQQAHAYRLAVRPEQVDSHRYLRLCEQARSLADSGDDVRALALLRQAEDLWRGEPLTGLPGLWAHGVRTNLSEKRLAATLTRITIELRQGHYADLVPDLTALLDAHPTDETVAGQLMTASYGCGRQTDALRVYDTVRRRLVQEYGTAPGDSLTRLHQLILRQAPVTDLFPRPATNAPAPSTLPSHGDLVGRAEEFRVLRSVSPAGGAIALHTVSGMPGVGKTSLAVHTAQSLRNRYPDAQLFLDLRGHASGQRPLSPVDALGQLLRTLGVPATSVPLGLDELTSLWRTLLSARRVVLVLDDAADPEQVRPLLPGSSQSLVIVTSRRRLTGLPGLRTLGLDTLPTEDAMALFRHLVGDERASDPDATQEVVQLCGHLPLAIELAAGRLNSRPSWTISHLVRRLSRGPDRLGEIRDGFRAVARAFEMSYHTLTVTQQRVFRMLSLHLGVEFDTYSTAALTGLPPDETEAVLEQLLDANLIQERMPELYRFHDLVKEYALTLALSEDPPRSRECAVQALTAFYVRTASRAATLAYPRRARQGAVEPVEDGSVPPWGDARSARRWLTQERDALLSAERHSRVTGLERQAALLADSLAGFLDEEGDWEVAQAMHTPAAACWHAAGDAYAEVRSLIDLGTAQNHTGDYAPALAVGLRALEVARAVRDTAAEADVLHLLGLVHWNLGEHRAALEVQKTALDIRIQSGDTWQCARASNNLGITQIYLGLYADATRSCTDALAGFQGCADLREQSRALNNLSEISLRTGDGEKARMLLAQSLELLDRTGNENPRGRAIIQVNLAETMKIPDELEKALEMYRQALFTFRRLGDRRNVAITLHQIGIAFEGAGRTHEAVAHHERALDLARDIGAAHEEAAARQRLAAIAERAGAPASGSPHGARPQQISR</sequence>
<dbReference type="PANTHER" id="PTHR35807:SF1">
    <property type="entry name" value="TRANSCRIPTIONAL REGULATOR REDD"/>
    <property type="match status" value="1"/>
</dbReference>
<keyword evidence="3" id="KW-0805">Transcription regulation</keyword>
<dbReference type="InterPro" id="IPR019734">
    <property type="entry name" value="TPR_rpt"/>
</dbReference>
<comment type="caution">
    <text evidence="9">The sequence shown here is derived from an EMBL/GenBank/DDBJ whole genome shotgun (WGS) entry which is preliminary data.</text>
</comment>
<dbReference type="InterPro" id="IPR005158">
    <property type="entry name" value="BTAD"/>
</dbReference>
<dbReference type="Gene3D" id="1.25.40.10">
    <property type="entry name" value="Tetratricopeptide repeat domain"/>
    <property type="match status" value="3"/>
</dbReference>
<organism evidence="9 10">
    <name type="scientific">Streptomyces brasiliscabiei</name>
    <dbReference type="NCBI Taxonomy" id="2736302"/>
    <lineage>
        <taxon>Bacteria</taxon>
        <taxon>Bacillati</taxon>
        <taxon>Actinomycetota</taxon>
        <taxon>Actinomycetes</taxon>
        <taxon>Kitasatosporales</taxon>
        <taxon>Streptomycetaceae</taxon>
        <taxon>Streptomyces</taxon>
    </lineage>
</organism>
<keyword evidence="2" id="KW-0902">Two-component regulatory system</keyword>
<evidence type="ECO:0000313" key="10">
    <source>
        <dbReference type="Proteomes" id="UP001365781"/>
    </source>
</evidence>
<keyword evidence="4 6" id="KW-0238">DNA-binding</keyword>
<evidence type="ECO:0000313" key="9">
    <source>
        <dbReference type="EMBL" id="MEI5614442.1"/>
    </source>
</evidence>
<dbReference type="CDD" id="cd15831">
    <property type="entry name" value="BTAD"/>
    <property type="match status" value="1"/>
</dbReference>
<dbReference type="Gene3D" id="3.40.50.300">
    <property type="entry name" value="P-loop containing nucleotide triphosphate hydrolases"/>
    <property type="match status" value="1"/>
</dbReference>
<dbReference type="Gene3D" id="1.10.8.430">
    <property type="entry name" value="Helical domain of apoptotic protease-activating factors"/>
    <property type="match status" value="1"/>
</dbReference>
<dbReference type="InterPro" id="IPR016032">
    <property type="entry name" value="Sig_transdc_resp-reg_C-effctor"/>
</dbReference>
<gene>
    <name evidence="9" type="ORF">WB403_35460</name>
</gene>
<dbReference type="Gene3D" id="1.10.10.10">
    <property type="entry name" value="Winged helix-like DNA-binding domain superfamily/Winged helix DNA-binding domain"/>
    <property type="match status" value="1"/>
</dbReference>
<dbReference type="SUPFAM" id="SSF46894">
    <property type="entry name" value="C-terminal effector domain of the bipartite response regulators"/>
    <property type="match status" value="1"/>
</dbReference>
<dbReference type="PROSITE" id="PS51755">
    <property type="entry name" value="OMPR_PHOB"/>
    <property type="match status" value="1"/>
</dbReference>
<dbReference type="InterPro" id="IPR027417">
    <property type="entry name" value="P-loop_NTPase"/>
</dbReference>
<keyword evidence="10" id="KW-1185">Reference proteome</keyword>
<feature type="region of interest" description="Disordered" evidence="7">
    <location>
        <begin position="967"/>
        <end position="987"/>
    </location>
</feature>
<evidence type="ECO:0000256" key="3">
    <source>
        <dbReference type="ARBA" id="ARBA00023015"/>
    </source>
</evidence>
<dbReference type="InterPro" id="IPR001867">
    <property type="entry name" value="OmpR/PhoB-type_DNA-bd"/>
</dbReference>
<dbReference type="Pfam" id="PF03704">
    <property type="entry name" value="BTAD"/>
    <property type="match status" value="1"/>
</dbReference>
<dbReference type="PANTHER" id="PTHR35807">
    <property type="entry name" value="TRANSCRIPTIONAL REGULATOR REDD-RELATED"/>
    <property type="match status" value="1"/>
</dbReference>